<dbReference type="AlphaFoldDB" id="A0AAV5W410"/>
<comment type="caution">
    <text evidence="2">The sequence shown here is derived from an EMBL/GenBank/DDBJ whole genome shotgun (WGS) entry which is preliminary data.</text>
</comment>
<evidence type="ECO:0000259" key="1">
    <source>
        <dbReference type="PROSITE" id="PS50181"/>
    </source>
</evidence>
<dbReference type="InterPro" id="IPR036047">
    <property type="entry name" value="F-box-like_dom_sf"/>
</dbReference>
<feature type="domain" description="F-box" evidence="1">
    <location>
        <begin position="34"/>
        <end position="69"/>
    </location>
</feature>
<dbReference type="InterPro" id="IPR001810">
    <property type="entry name" value="F-box_dom"/>
</dbReference>
<dbReference type="PROSITE" id="PS50181">
    <property type="entry name" value="FBOX"/>
    <property type="match status" value="1"/>
</dbReference>
<dbReference type="Pfam" id="PF00646">
    <property type="entry name" value="F-box"/>
    <property type="match status" value="1"/>
</dbReference>
<dbReference type="EMBL" id="BTSY01000005">
    <property type="protein sequence ID" value="GMT26572.1"/>
    <property type="molecule type" value="Genomic_DNA"/>
</dbReference>
<dbReference type="SUPFAM" id="SSF81383">
    <property type="entry name" value="F-box domain"/>
    <property type="match status" value="1"/>
</dbReference>
<organism evidence="2 3">
    <name type="scientific">Pristionchus fissidentatus</name>
    <dbReference type="NCBI Taxonomy" id="1538716"/>
    <lineage>
        <taxon>Eukaryota</taxon>
        <taxon>Metazoa</taxon>
        <taxon>Ecdysozoa</taxon>
        <taxon>Nematoda</taxon>
        <taxon>Chromadorea</taxon>
        <taxon>Rhabditida</taxon>
        <taxon>Rhabditina</taxon>
        <taxon>Diplogasteromorpha</taxon>
        <taxon>Diplogasteroidea</taxon>
        <taxon>Neodiplogasteridae</taxon>
        <taxon>Pristionchus</taxon>
    </lineage>
</organism>
<sequence length="69" mass="7944">MESMRCVSQTMHAFAEVALENVGLKQVDILCVSQDYLSCLPSDCMRTIFTYLKWTDLEVLRRVSQTMHA</sequence>
<keyword evidence="3" id="KW-1185">Reference proteome</keyword>
<protein>
    <recommendedName>
        <fullName evidence="1">F-box domain-containing protein</fullName>
    </recommendedName>
</protein>
<feature type="non-terminal residue" evidence="2">
    <location>
        <position position="69"/>
    </location>
</feature>
<proteinExistence type="predicted"/>
<dbReference type="Proteomes" id="UP001432322">
    <property type="component" value="Unassembled WGS sequence"/>
</dbReference>
<accession>A0AAV5W410</accession>
<gene>
    <name evidence="2" type="ORF">PFISCL1PPCAC_17869</name>
</gene>
<evidence type="ECO:0000313" key="2">
    <source>
        <dbReference type="EMBL" id="GMT26572.1"/>
    </source>
</evidence>
<reference evidence="2" key="1">
    <citation type="submission" date="2023-10" db="EMBL/GenBank/DDBJ databases">
        <title>Genome assembly of Pristionchus species.</title>
        <authorList>
            <person name="Yoshida K."/>
            <person name="Sommer R.J."/>
        </authorList>
    </citation>
    <scope>NUCLEOTIDE SEQUENCE</scope>
    <source>
        <strain evidence="2">RS5133</strain>
    </source>
</reference>
<name>A0AAV5W410_9BILA</name>
<evidence type="ECO:0000313" key="3">
    <source>
        <dbReference type="Proteomes" id="UP001432322"/>
    </source>
</evidence>